<dbReference type="EMBL" id="MN739011">
    <property type="protein sequence ID" value="QHT34989.1"/>
    <property type="molecule type" value="Genomic_DNA"/>
</dbReference>
<sequence length="33" mass="3985">MSKNKYAKIDFRRKIQVLASWCDFVFLFKKMAA</sequence>
<protein>
    <submittedName>
        <fullName evidence="1">Uncharacterized protein</fullName>
    </submittedName>
</protein>
<name>A0A6C0F368_9ZZZZ</name>
<organism evidence="1">
    <name type="scientific">viral metagenome</name>
    <dbReference type="NCBI Taxonomy" id="1070528"/>
    <lineage>
        <taxon>unclassified sequences</taxon>
        <taxon>metagenomes</taxon>
        <taxon>organismal metagenomes</taxon>
    </lineage>
</organism>
<reference evidence="1" key="1">
    <citation type="journal article" date="2020" name="Nature">
        <title>Giant virus diversity and host interactions through global metagenomics.</title>
        <authorList>
            <person name="Schulz F."/>
            <person name="Roux S."/>
            <person name="Paez-Espino D."/>
            <person name="Jungbluth S."/>
            <person name="Walsh D.A."/>
            <person name="Denef V.J."/>
            <person name="McMahon K.D."/>
            <person name="Konstantinidis K.T."/>
            <person name="Eloe-Fadrosh E.A."/>
            <person name="Kyrpides N.C."/>
            <person name="Woyke T."/>
        </authorList>
    </citation>
    <scope>NUCLEOTIDE SEQUENCE</scope>
    <source>
        <strain evidence="1">GVMAG-M-3300009180-1</strain>
    </source>
</reference>
<proteinExistence type="predicted"/>
<accession>A0A6C0F368</accession>
<evidence type="ECO:0000313" key="1">
    <source>
        <dbReference type="EMBL" id="QHT34989.1"/>
    </source>
</evidence>
<dbReference type="AlphaFoldDB" id="A0A6C0F368"/>